<name>A0ABW5FTX6_9PSEU</name>
<evidence type="ECO:0000313" key="2">
    <source>
        <dbReference type="EMBL" id="MFD2418494.1"/>
    </source>
</evidence>
<keyword evidence="1" id="KW-0472">Membrane</keyword>
<feature type="transmembrane region" description="Helical" evidence="1">
    <location>
        <begin position="6"/>
        <end position="29"/>
    </location>
</feature>
<keyword evidence="1" id="KW-1133">Transmembrane helix</keyword>
<evidence type="ECO:0000313" key="3">
    <source>
        <dbReference type="Proteomes" id="UP001597417"/>
    </source>
</evidence>
<proteinExistence type="predicted"/>
<organism evidence="2 3">
    <name type="scientific">Amycolatopsis pigmentata</name>
    <dbReference type="NCBI Taxonomy" id="450801"/>
    <lineage>
        <taxon>Bacteria</taxon>
        <taxon>Bacillati</taxon>
        <taxon>Actinomycetota</taxon>
        <taxon>Actinomycetes</taxon>
        <taxon>Pseudonocardiales</taxon>
        <taxon>Pseudonocardiaceae</taxon>
        <taxon>Amycolatopsis</taxon>
    </lineage>
</organism>
<accession>A0ABW5FTX6</accession>
<reference evidence="3" key="1">
    <citation type="journal article" date="2019" name="Int. J. Syst. Evol. Microbiol.">
        <title>The Global Catalogue of Microorganisms (GCM) 10K type strain sequencing project: providing services to taxonomists for standard genome sequencing and annotation.</title>
        <authorList>
            <consortium name="The Broad Institute Genomics Platform"/>
            <consortium name="The Broad Institute Genome Sequencing Center for Infectious Disease"/>
            <person name="Wu L."/>
            <person name="Ma J."/>
        </authorList>
    </citation>
    <scope>NUCLEOTIDE SEQUENCE [LARGE SCALE GENOMIC DNA]</scope>
    <source>
        <strain evidence="3">CGMCC 4.7645</strain>
    </source>
</reference>
<evidence type="ECO:0000256" key="1">
    <source>
        <dbReference type="SAM" id="Phobius"/>
    </source>
</evidence>
<dbReference type="Proteomes" id="UP001597417">
    <property type="component" value="Unassembled WGS sequence"/>
</dbReference>
<sequence length="202" mass="22373">MMNSAPWWLSIVSAALTGLLAIIASFVAAKHANKQAQARSANELEHQRELERRKLLYDRRVSLYEEVVNLADSIFHDITRIVAKRDDIQHVAKVAAEVSRTIPNLRPLMFRSMLIASGDVSLGIGHVFSAAADVSGILVTELRTMLNGSSSAINLRSSDDVLSTRLNELVRAMRLDLGAIEPFPDHVEVRQHPAWEELGDAK</sequence>
<protein>
    <submittedName>
        <fullName evidence="2">Uncharacterized protein</fullName>
    </submittedName>
</protein>
<keyword evidence="1" id="KW-0812">Transmembrane</keyword>
<dbReference type="EMBL" id="JBHUKR010000007">
    <property type="protein sequence ID" value="MFD2418494.1"/>
    <property type="molecule type" value="Genomic_DNA"/>
</dbReference>
<gene>
    <name evidence="2" type="ORF">ACFSXZ_19400</name>
</gene>
<comment type="caution">
    <text evidence="2">The sequence shown here is derived from an EMBL/GenBank/DDBJ whole genome shotgun (WGS) entry which is preliminary data.</text>
</comment>
<keyword evidence="3" id="KW-1185">Reference proteome</keyword>